<feature type="signal peptide" evidence="1">
    <location>
        <begin position="1"/>
        <end position="20"/>
    </location>
</feature>
<reference evidence="2 3" key="1">
    <citation type="submission" date="2019-12" db="EMBL/GenBank/DDBJ databases">
        <title>Novel species isolated from a subtropical stream in China.</title>
        <authorList>
            <person name="Lu H."/>
        </authorList>
    </citation>
    <scope>NUCLEOTIDE SEQUENCE [LARGE SCALE GENOMIC DNA]</scope>
    <source>
        <strain evidence="2 3">FT135W</strain>
    </source>
</reference>
<keyword evidence="1" id="KW-0732">Signal</keyword>
<protein>
    <submittedName>
        <fullName evidence="2">Transcriptional regulator</fullName>
    </submittedName>
</protein>
<dbReference type="EMBL" id="WWCN01000002">
    <property type="protein sequence ID" value="MYM21498.1"/>
    <property type="molecule type" value="Genomic_DNA"/>
</dbReference>
<sequence>MKHIIVSAILLAVLSAAASAAPVEGWILSGGAAKSYEIGEDSAESVSGKASRFIRYVDGNDAEFGTLMQQISANHYRGKRVRFQAMVKTRDVSQWAGLWMSAILPGQQYPAAFYNSQDKPISGSTDWQLRSVTLDIPEDAASLNFGVIDAGKGQVWIDRLSLEVVGREVPVDMMPGRHAPSDTPSL</sequence>
<organism evidence="2 3">
    <name type="scientific">Duganella flavida</name>
    <dbReference type="NCBI Taxonomy" id="2692175"/>
    <lineage>
        <taxon>Bacteria</taxon>
        <taxon>Pseudomonadati</taxon>
        <taxon>Pseudomonadota</taxon>
        <taxon>Betaproteobacteria</taxon>
        <taxon>Burkholderiales</taxon>
        <taxon>Oxalobacteraceae</taxon>
        <taxon>Telluria group</taxon>
        <taxon>Duganella</taxon>
    </lineage>
</organism>
<evidence type="ECO:0000313" key="3">
    <source>
        <dbReference type="Proteomes" id="UP000479335"/>
    </source>
</evidence>
<comment type="caution">
    <text evidence="2">The sequence shown here is derived from an EMBL/GenBank/DDBJ whole genome shotgun (WGS) entry which is preliminary data.</text>
</comment>
<feature type="chain" id="PRO_5026792729" evidence="1">
    <location>
        <begin position="21"/>
        <end position="186"/>
    </location>
</feature>
<dbReference type="AlphaFoldDB" id="A0A6L8K5Q9"/>
<dbReference type="Proteomes" id="UP000479335">
    <property type="component" value="Unassembled WGS sequence"/>
</dbReference>
<proteinExistence type="predicted"/>
<keyword evidence="3" id="KW-1185">Reference proteome</keyword>
<accession>A0A6L8K5Q9</accession>
<evidence type="ECO:0000256" key="1">
    <source>
        <dbReference type="SAM" id="SignalP"/>
    </source>
</evidence>
<evidence type="ECO:0000313" key="2">
    <source>
        <dbReference type="EMBL" id="MYM21498.1"/>
    </source>
</evidence>
<dbReference type="Gene3D" id="2.60.120.260">
    <property type="entry name" value="Galactose-binding domain-like"/>
    <property type="match status" value="1"/>
</dbReference>
<name>A0A6L8K5Q9_9BURK</name>
<dbReference type="RefSeq" id="WP_161005033.1">
    <property type="nucleotide sequence ID" value="NZ_WWCN01000002.1"/>
</dbReference>
<gene>
    <name evidence="2" type="ORF">GTP46_02415</name>
</gene>